<dbReference type="PROSITE" id="PS50850">
    <property type="entry name" value="MFS"/>
    <property type="match status" value="1"/>
</dbReference>
<feature type="transmembrane region" description="Helical" evidence="7">
    <location>
        <begin position="197"/>
        <end position="219"/>
    </location>
</feature>
<dbReference type="InterPro" id="IPR011701">
    <property type="entry name" value="MFS"/>
</dbReference>
<evidence type="ECO:0000256" key="6">
    <source>
        <dbReference type="ARBA" id="ARBA00023136"/>
    </source>
</evidence>
<gene>
    <name evidence="9" type="ORF">IEN85_16815</name>
</gene>
<keyword evidence="10" id="KW-1185">Reference proteome</keyword>
<evidence type="ECO:0000313" key="9">
    <source>
        <dbReference type="EMBL" id="MBD5781164.1"/>
    </source>
</evidence>
<feature type="transmembrane region" description="Helical" evidence="7">
    <location>
        <begin position="231"/>
        <end position="251"/>
    </location>
</feature>
<name>A0A927FA75_9BACT</name>
<dbReference type="Pfam" id="PF07690">
    <property type="entry name" value="MFS_1"/>
    <property type="match status" value="1"/>
</dbReference>
<dbReference type="SUPFAM" id="SSF103473">
    <property type="entry name" value="MFS general substrate transporter"/>
    <property type="match status" value="1"/>
</dbReference>
<evidence type="ECO:0000256" key="5">
    <source>
        <dbReference type="ARBA" id="ARBA00022989"/>
    </source>
</evidence>
<dbReference type="PANTHER" id="PTHR23514">
    <property type="entry name" value="BYPASS OF STOP CODON PROTEIN 6"/>
    <property type="match status" value="1"/>
</dbReference>
<evidence type="ECO:0000259" key="8">
    <source>
        <dbReference type="PROSITE" id="PS50850"/>
    </source>
</evidence>
<feature type="transmembrane region" description="Helical" evidence="7">
    <location>
        <begin position="350"/>
        <end position="368"/>
    </location>
</feature>
<organism evidence="9 10">
    <name type="scientific">Pelagicoccus enzymogenes</name>
    <dbReference type="NCBI Taxonomy" id="2773457"/>
    <lineage>
        <taxon>Bacteria</taxon>
        <taxon>Pseudomonadati</taxon>
        <taxon>Verrucomicrobiota</taxon>
        <taxon>Opitutia</taxon>
        <taxon>Puniceicoccales</taxon>
        <taxon>Pelagicoccaceae</taxon>
        <taxon>Pelagicoccus</taxon>
    </lineage>
</organism>
<feature type="transmembrane region" description="Helical" evidence="7">
    <location>
        <begin position="287"/>
        <end position="305"/>
    </location>
</feature>
<keyword evidence="5 7" id="KW-1133">Transmembrane helix</keyword>
<feature type="transmembrane region" description="Helical" evidence="7">
    <location>
        <begin position="317"/>
        <end position="338"/>
    </location>
</feature>
<evidence type="ECO:0000256" key="1">
    <source>
        <dbReference type="ARBA" id="ARBA00004127"/>
    </source>
</evidence>
<evidence type="ECO:0000256" key="3">
    <source>
        <dbReference type="ARBA" id="ARBA00022448"/>
    </source>
</evidence>
<dbReference type="GO" id="GO:0016020">
    <property type="term" value="C:membrane"/>
    <property type="evidence" value="ECO:0007669"/>
    <property type="project" value="TreeGrafter"/>
</dbReference>
<dbReference type="AlphaFoldDB" id="A0A927FA75"/>
<evidence type="ECO:0000256" key="4">
    <source>
        <dbReference type="ARBA" id="ARBA00022692"/>
    </source>
</evidence>
<evidence type="ECO:0000256" key="2">
    <source>
        <dbReference type="ARBA" id="ARBA00008335"/>
    </source>
</evidence>
<accession>A0A927FA75</accession>
<dbReference type="EMBL" id="JACYFG010000040">
    <property type="protein sequence ID" value="MBD5781164.1"/>
    <property type="molecule type" value="Genomic_DNA"/>
</dbReference>
<dbReference type="GO" id="GO:0012505">
    <property type="term" value="C:endomembrane system"/>
    <property type="evidence" value="ECO:0007669"/>
    <property type="project" value="UniProtKB-SubCell"/>
</dbReference>
<comment type="caution">
    <text evidence="9">The sequence shown here is derived from an EMBL/GenBank/DDBJ whole genome shotgun (WGS) entry which is preliminary data.</text>
</comment>
<feature type="transmembrane region" description="Helical" evidence="7">
    <location>
        <begin position="86"/>
        <end position="107"/>
    </location>
</feature>
<sequence length="384" mass="40856">MSGFLAYSSCVTAIPICLVAITKDLGMSLSQAGGLEMAKGILVLGTLLVSGFVAARFGKARSIGVSSLVMGVGMALYGLAPSYGALFLAVALLGFGGGVIEALINPLVQELHPDDSGRYLNLINAFWSVGVLATMLGTGEALTQLVSWRTVMFSLGGFCFLTGVVFLALREKGRIREEGELSAVFAHKWKILRQRRFWLFTALMFLGGAAEGAFTYWSASLLQLEHGAAPRAAGIGVALFAGGMIVARLLWGWLIPQARLWHLLLASALGGLLVSVAFPLTDSMWALYLNLFFAGISMACFWPTLQSYAVDRMECDPTSAFILLSCGGIAGFASVTWTMGLVGDWVGLRASFWIVPSYLGIMVLLLCVERGRSPASLPQSGGEA</sequence>
<proteinExistence type="inferred from homology"/>
<dbReference type="InterPro" id="IPR051788">
    <property type="entry name" value="MFS_Transporter"/>
</dbReference>
<feature type="transmembrane region" description="Helical" evidence="7">
    <location>
        <begin position="119"/>
        <end position="139"/>
    </location>
</feature>
<dbReference type="RefSeq" id="WP_191618265.1">
    <property type="nucleotide sequence ID" value="NZ_JACYFG010000040.1"/>
</dbReference>
<keyword evidence="4 7" id="KW-0812">Transmembrane</keyword>
<dbReference type="PANTHER" id="PTHR23514:SF3">
    <property type="entry name" value="BYPASS OF STOP CODON PROTEIN 6"/>
    <property type="match status" value="1"/>
</dbReference>
<dbReference type="GO" id="GO:0022857">
    <property type="term" value="F:transmembrane transporter activity"/>
    <property type="evidence" value="ECO:0007669"/>
    <property type="project" value="InterPro"/>
</dbReference>
<protein>
    <submittedName>
        <fullName evidence="9">MFS transporter</fullName>
    </submittedName>
</protein>
<feature type="domain" description="Major facilitator superfamily (MFS) profile" evidence="8">
    <location>
        <begin position="1"/>
        <end position="374"/>
    </location>
</feature>
<keyword evidence="3" id="KW-0813">Transport</keyword>
<dbReference type="InterPro" id="IPR020846">
    <property type="entry name" value="MFS_dom"/>
</dbReference>
<dbReference type="Gene3D" id="1.20.1250.20">
    <property type="entry name" value="MFS general substrate transporter like domains"/>
    <property type="match status" value="2"/>
</dbReference>
<feature type="transmembrane region" description="Helical" evidence="7">
    <location>
        <begin position="62"/>
        <end position="80"/>
    </location>
</feature>
<comment type="subcellular location">
    <subcellularLocation>
        <location evidence="1">Endomembrane system</location>
        <topology evidence="1">Multi-pass membrane protein</topology>
    </subcellularLocation>
</comment>
<feature type="transmembrane region" description="Helical" evidence="7">
    <location>
        <begin position="35"/>
        <end position="55"/>
    </location>
</feature>
<dbReference type="Proteomes" id="UP000622317">
    <property type="component" value="Unassembled WGS sequence"/>
</dbReference>
<comment type="similarity">
    <text evidence="2">Belongs to the major facilitator superfamily.</text>
</comment>
<reference evidence="9" key="1">
    <citation type="submission" date="2020-09" db="EMBL/GenBank/DDBJ databases">
        <title>Pelagicoccus enzymogenes sp. nov. with an EPS production, isolated from marine sediment.</title>
        <authorList>
            <person name="Feng X."/>
        </authorList>
    </citation>
    <scope>NUCLEOTIDE SEQUENCE</scope>
    <source>
        <strain evidence="9">NFK12</strain>
    </source>
</reference>
<keyword evidence="6 7" id="KW-0472">Membrane</keyword>
<evidence type="ECO:0000313" key="10">
    <source>
        <dbReference type="Proteomes" id="UP000622317"/>
    </source>
</evidence>
<dbReference type="InterPro" id="IPR036259">
    <property type="entry name" value="MFS_trans_sf"/>
</dbReference>
<feature type="transmembrane region" description="Helical" evidence="7">
    <location>
        <begin position="151"/>
        <end position="169"/>
    </location>
</feature>
<feature type="transmembrane region" description="Helical" evidence="7">
    <location>
        <begin position="263"/>
        <end position="281"/>
    </location>
</feature>
<evidence type="ECO:0000256" key="7">
    <source>
        <dbReference type="SAM" id="Phobius"/>
    </source>
</evidence>